<keyword evidence="1" id="KW-0812">Transmembrane</keyword>
<keyword evidence="1" id="KW-0472">Membrane</keyword>
<name>A0A3A4G3B0_9MICC</name>
<evidence type="ECO:0000256" key="1">
    <source>
        <dbReference type="SAM" id="Phobius"/>
    </source>
</evidence>
<reference evidence="2 3" key="1">
    <citation type="submission" date="2018-09" db="EMBL/GenBank/DDBJ databases">
        <title>Nesterenkonia natronophila sp. nov., an alkaliphilic actinobacteriume isolated from a soda lake, and emended description of the genus Nesterenkonia.</title>
        <authorList>
            <person name="Menes R.J."/>
            <person name="Iriarte A."/>
        </authorList>
    </citation>
    <scope>NUCLEOTIDE SEQUENCE [LARGE SCALE GENOMIC DNA]</scope>
    <source>
        <strain evidence="2 3">M8</strain>
    </source>
</reference>
<dbReference type="AlphaFoldDB" id="A0A3A4G3B0"/>
<keyword evidence="3" id="KW-1185">Reference proteome</keyword>
<dbReference type="RefSeq" id="WP_119901794.1">
    <property type="nucleotide sequence ID" value="NZ_QYZP01000001.1"/>
</dbReference>
<accession>A0A3A4G3B0</accession>
<proteinExistence type="predicted"/>
<feature type="transmembrane region" description="Helical" evidence="1">
    <location>
        <begin position="110"/>
        <end position="129"/>
    </location>
</feature>
<feature type="transmembrane region" description="Helical" evidence="1">
    <location>
        <begin position="29"/>
        <end position="48"/>
    </location>
</feature>
<gene>
    <name evidence="2" type="ORF">D3250_02700</name>
</gene>
<organism evidence="2 3">
    <name type="scientific">Nesterenkonia natronophila</name>
    <dbReference type="NCBI Taxonomy" id="2174932"/>
    <lineage>
        <taxon>Bacteria</taxon>
        <taxon>Bacillati</taxon>
        <taxon>Actinomycetota</taxon>
        <taxon>Actinomycetes</taxon>
        <taxon>Micrococcales</taxon>
        <taxon>Micrococcaceae</taxon>
        <taxon>Nesterenkonia</taxon>
    </lineage>
</organism>
<dbReference type="EMBL" id="QYZP01000001">
    <property type="protein sequence ID" value="RJN32749.1"/>
    <property type="molecule type" value="Genomic_DNA"/>
</dbReference>
<sequence length="169" mass="17570">MVVRRFAAVLGGLSGLLHLLMLVHGPLGVGLIMAAAALACLPCAGHLWRHGTSTTWVTVGFMNVLMVVLHLGILYGGSHASGAPETGGLDLGHPGHTHDVVSLALPVHGLFLLATVIAGIEVLLCTVGFRQLKRRQAVAALSAAGEEELQLCPNEWIENNAAPKLSAPT</sequence>
<keyword evidence="1" id="KW-1133">Transmembrane helix</keyword>
<evidence type="ECO:0000313" key="2">
    <source>
        <dbReference type="EMBL" id="RJN32749.1"/>
    </source>
</evidence>
<evidence type="ECO:0000313" key="3">
    <source>
        <dbReference type="Proteomes" id="UP000266615"/>
    </source>
</evidence>
<protein>
    <submittedName>
        <fullName evidence="2">Uncharacterized protein</fullName>
    </submittedName>
</protein>
<comment type="caution">
    <text evidence="2">The sequence shown here is derived from an EMBL/GenBank/DDBJ whole genome shotgun (WGS) entry which is preliminary data.</text>
</comment>
<feature type="transmembrane region" description="Helical" evidence="1">
    <location>
        <begin position="55"/>
        <end position="75"/>
    </location>
</feature>
<dbReference type="Proteomes" id="UP000266615">
    <property type="component" value="Unassembled WGS sequence"/>
</dbReference>